<keyword evidence="9" id="KW-0406">Ion transport</keyword>
<feature type="transmembrane region" description="Helical" evidence="15">
    <location>
        <begin position="74"/>
        <end position="95"/>
    </location>
</feature>
<feature type="transmembrane region" description="Helical" evidence="15">
    <location>
        <begin position="6"/>
        <end position="25"/>
    </location>
</feature>
<name>A0AA88XMN3_PINIB</name>
<evidence type="ECO:0000256" key="1">
    <source>
        <dbReference type="ARBA" id="ARBA00004141"/>
    </source>
</evidence>
<dbReference type="Pfam" id="PF00474">
    <property type="entry name" value="SSF"/>
    <property type="match status" value="1"/>
</dbReference>
<keyword evidence="6" id="KW-0530">Neurotransmitter biosynthesis</keyword>
<feature type="transmembrane region" description="Helical" evidence="15">
    <location>
        <begin position="45"/>
        <end position="62"/>
    </location>
</feature>
<dbReference type="PANTHER" id="PTHR45897">
    <property type="entry name" value="HIGH-AFFINITY CHOLINE TRANSPORTER 1"/>
    <property type="match status" value="1"/>
</dbReference>
<evidence type="ECO:0000313" key="17">
    <source>
        <dbReference type="Proteomes" id="UP001186944"/>
    </source>
</evidence>
<feature type="transmembrane region" description="Helical" evidence="15">
    <location>
        <begin position="155"/>
        <end position="174"/>
    </location>
</feature>
<dbReference type="InterPro" id="IPR038377">
    <property type="entry name" value="Na/Glc_symporter_sf"/>
</dbReference>
<evidence type="ECO:0000256" key="7">
    <source>
        <dbReference type="ARBA" id="ARBA00022989"/>
    </source>
</evidence>
<organism evidence="16 17">
    <name type="scientific">Pinctada imbricata</name>
    <name type="common">Atlantic pearl-oyster</name>
    <name type="synonym">Pinctada martensii</name>
    <dbReference type="NCBI Taxonomy" id="66713"/>
    <lineage>
        <taxon>Eukaryota</taxon>
        <taxon>Metazoa</taxon>
        <taxon>Spiralia</taxon>
        <taxon>Lophotrochozoa</taxon>
        <taxon>Mollusca</taxon>
        <taxon>Bivalvia</taxon>
        <taxon>Autobranchia</taxon>
        <taxon>Pteriomorphia</taxon>
        <taxon>Pterioida</taxon>
        <taxon>Pterioidea</taxon>
        <taxon>Pteriidae</taxon>
        <taxon>Pinctada</taxon>
    </lineage>
</organism>
<dbReference type="Proteomes" id="UP001186944">
    <property type="component" value="Unassembled WGS sequence"/>
</dbReference>
<dbReference type="GO" id="GO:0005886">
    <property type="term" value="C:plasma membrane"/>
    <property type="evidence" value="ECO:0007669"/>
    <property type="project" value="TreeGrafter"/>
</dbReference>
<dbReference type="GO" id="GO:0005307">
    <property type="term" value="F:choline:sodium symporter activity"/>
    <property type="evidence" value="ECO:0007669"/>
    <property type="project" value="TreeGrafter"/>
</dbReference>
<keyword evidence="12" id="KW-0739">Sodium transport</keyword>
<dbReference type="PROSITE" id="PS50283">
    <property type="entry name" value="NA_SOLUT_SYMP_3"/>
    <property type="match status" value="1"/>
</dbReference>
<evidence type="ECO:0000256" key="14">
    <source>
        <dbReference type="SAM" id="MobiDB-lite"/>
    </source>
</evidence>
<evidence type="ECO:0008006" key="18">
    <source>
        <dbReference type="Google" id="ProtNLM"/>
    </source>
</evidence>
<dbReference type="AlphaFoldDB" id="A0AA88XMN3"/>
<dbReference type="CDD" id="cd11474">
    <property type="entry name" value="SLC5sbd_CHT"/>
    <property type="match status" value="1"/>
</dbReference>
<evidence type="ECO:0000256" key="4">
    <source>
        <dbReference type="ARBA" id="ARBA00022692"/>
    </source>
</evidence>
<feature type="transmembrane region" description="Helical" evidence="15">
    <location>
        <begin position="362"/>
        <end position="382"/>
    </location>
</feature>
<feature type="compositionally biased region" description="Basic and acidic residues" evidence="14">
    <location>
        <begin position="522"/>
        <end position="544"/>
    </location>
</feature>
<evidence type="ECO:0000256" key="2">
    <source>
        <dbReference type="ARBA" id="ARBA00006434"/>
    </source>
</evidence>
<feature type="region of interest" description="Disordered" evidence="14">
    <location>
        <begin position="510"/>
        <end position="544"/>
    </location>
</feature>
<proteinExistence type="inferred from homology"/>
<dbReference type="GO" id="GO:0008292">
    <property type="term" value="P:acetylcholine biosynthetic process"/>
    <property type="evidence" value="ECO:0007669"/>
    <property type="project" value="TreeGrafter"/>
</dbReference>
<keyword evidence="17" id="KW-1185">Reference proteome</keyword>
<feature type="transmembrane region" description="Helical" evidence="15">
    <location>
        <begin position="181"/>
        <end position="199"/>
    </location>
</feature>
<evidence type="ECO:0000256" key="12">
    <source>
        <dbReference type="ARBA" id="ARBA00023201"/>
    </source>
</evidence>
<protein>
    <recommendedName>
        <fullName evidence="18">High-affinity choline transporter 1</fullName>
    </recommendedName>
</protein>
<dbReference type="InterPro" id="IPR052244">
    <property type="entry name" value="Choline_transporter"/>
</dbReference>
<dbReference type="PANTHER" id="PTHR45897:SF4">
    <property type="entry name" value="HIGH-AFFINITY CHOLINE TRANSPORTER 1"/>
    <property type="match status" value="1"/>
</dbReference>
<dbReference type="EMBL" id="VSWD01000012">
    <property type="protein sequence ID" value="KAK3085638.1"/>
    <property type="molecule type" value="Genomic_DNA"/>
</dbReference>
<keyword evidence="7 15" id="KW-1133">Transmembrane helix</keyword>
<keyword evidence="3" id="KW-0813">Transport</keyword>
<comment type="subcellular location">
    <subcellularLocation>
        <location evidence="1">Membrane</location>
        <topology evidence="1">Multi-pass membrane protein</topology>
    </subcellularLocation>
</comment>
<keyword evidence="10 15" id="KW-0472">Membrane</keyword>
<evidence type="ECO:0000256" key="13">
    <source>
        <dbReference type="RuleBase" id="RU362091"/>
    </source>
</evidence>
<evidence type="ECO:0000256" key="10">
    <source>
        <dbReference type="ARBA" id="ARBA00023136"/>
    </source>
</evidence>
<accession>A0AA88XMN3</accession>
<evidence type="ECO:0000256" key="5">
    <source>
        <dbReference type="ARBA" id="ARBA00022847"/>
    </source>
</evidence>
<evidence type="ECO:0000256" key="8">
    <source>
        <dbReference type="ARBA" id="ARBA00023053"/>
    </source>
</evidence>
<evidence type="ECO:0000256" key="3">
    <source>
        <dbReference type="ARBA" id="ARBA00022448"/>
    </source>
</evidence>
<feature type="transmembrane region" description="Helical" evidence="15">
    <location>
        <begin position="459"/>
        <end position="484"/>
    </location>
</feature>
<evidence type="ECO:0000256" key="11">
    <source>
        <dbReference type="ARBA" id="ARBA00023180"/>
    </source>
</evidence>
<comment type="caution">
    <text evidence="16">The sequence shown here is derived from an EMBL/GenBank/DDBJ whole genome shotgun (WGS) entry which is preliminary data.</text>
</comment>
<evidence type="ECO:0000313" key="16">
    <source>
        <dbReference type="EMBL" id="KAK3085638.1"/>
    </source>
</evidence>
<feature type="transmembrane region" description="Helical" evidence="15">
    <location>
        <begin position="222"/>
        <end position="239"/>
    </location>
</feature>
<reference evidence="16" key="1">
    <citation type="submission" date="2019-08" db="EMBL/GenBank/DDBJ databases">
        <title>The improved chromosome-level genome for the pearl oyster Pinctada fucata martensii using PacBio sequencing and Hi-C.</title>
        <authorList>
            <person name="Zheng Z."/>
        </authorList>
    </citation>
    <scope>NUCLEOTIDE SEQUENCE</scope>
    <source>
        <strain evidence="16">ZZ-2019</strain>
        <tissue evidence="16">Adductor muscle</tissue>
    </source>
</reference>
<dbReference type="Gene3D" id="1.20.1730.10">
    <property type="entry name" value="Sodium/glucose cotransporter"/>
    <property type="match status" value="1"/>
</dbReference>
<gene>
    <name evidence="16" type="ORF">FSP39_006486</name>
</gene>
<keyword evidence="8" id="KW-0915">Sodium</keyword>
<keyword evidence="4 15" id="KW-0812">Transmembrane</keyword>
<evidence type="ECO:0000256" key="9">
    <source>
        <dbReference type="ARBA" id="ARBA00023065"/>
    </source>
</evidence>
<evidence type="ECO:0000256" key="6">
    <source>
        <dbReference type="ARBA" id="ARBA00022979"/>
    </source>
</evidence>
<sequence length="544" mass="58634">MALDIPGLIGVIVFYIAILVIGLLAGRKKSSDSNSQFLANRDLGVFVASFTLSATMVGGAYINGTAEEVARRGIIYINAPLCLNLGIVIAAIVIAPKVRKAGYSTIFDPLQSRFGEKMGALLFFNEFFANLFWGAAILGALGSSLSLILDLDVDLCIVISACVAIAYTFFGGLYSVAYTDIIQLIFMAIGLVLAIPFAFTNEAVDISSVKDTWVGTLPTSKIGVYIDMCLLCVFGGIPWQVYYQRVLACRSPSAARTSSLIGTFMATLMLIPPTLIGIAGSAADWNMTSFETSGNLTSDQLAAILPMSVRYLCPTAVSVVGLGAISASVMSSADSLVLATGSVFAKNIYNTLFRPKASDREIVWVLRISILVVGAASTALAIVVHSIFALFVLCTDLMYVAHFPQFVCALWFEGGNTYGSLCGFVVALLLRCLGGEPALKMPVVLKYPMFDETSGEQLFPYKTLAMLCSLGTLVGVSLLTNFIFTRNIIGKKFDIFHCFQEEVTEKDAKDVKMLSNEDEQTDKDKSNTDRPLLDKENGDDETKL</sequence>
<keyword evidence="5" id="KW-0769">Symport</keyword>
<comment type="similarity">
    <text evidence="2 13">Belongs to the sodium:solute symporter (SSF) (TC 2.A.21) family.</text>
</comment>
<dbReference type="InterPro" id="IPR001734">
    <property type="entry name" value="Na/solute_symporter"/>
</dbReference>
<feature type="transmembrane region" description="Helical" evidence="15">
    <location>
        <begin position="260"/>
        <end position="283"/>
    </location>
</feature>
<evidence type="ECO:0000256" key="15">
    <source>
        <dbReference type="SAM" id="Phobius"/>
    </source>
</evidence>
<feature type="transmembrane region" description="Helical" evidence="15">
    <location>
        <begin position="127"/>
        <end position="149"/>
    </location>
</feature>
<keyword evidence="11" id="KW-0325">Glycoprotein</keyword>